<sequence length="1764" mass="197986">MDNTSNVKSDPDPLVDQVDFDNWPDYTNDEDVVNKYFYKLYVSQITTDQMIEVMRHLSASPKGSRNKSVYNTMIKILFNECRFFPKYPLQELSITAELFGKMIKHGLLLSNGPLLLLASRCILEALKRGKTSKMFQFGTIALSQFENSIASYPWFSNSLLSIPDVKETFPQLYKTCEKLQTIMTDNMKNSTYIDQSKGIVIGQVEEVTQTQPEQNGQTSPPSYGLDIRASVGEWELIMGDVEVDATVPPDSLVDHVYSIFNNMCPDDVEKKATEVSALLDQKYNTWLLLYIIRTRASKEHNLHDVFANFIENMNYPKLFDQAIQITYLCINSCLKNVEQHKEVLAYRTLLKNLGSWLGRITLSRNVPIIHRQLDVKTVLTKGYENGYLVVVLPFICKSMESIKNSKIFKPPNPWTTAMLSFLMEIRDLPNLKTNLVFEVEVLFKHLNLEMKDYANKTNLLTSKNPPKNSPDFEPPNPANTVQTTSSTTTKTNGVQAGANTLEEKNVQYPGDREKLNQLLSKIIREGTLTTSSSKFNAIYTPDVPTNLNNVVTQTTNNAPTKVTNTVPTGGSPSNVTTTPPPAVNLPTTANFAHAQINMSMTRFIDNMMHNLHNNVVISPSIALFEIQPQFRSLVPIAVERAVRHVLSVVCEHSLSLARMCTKVIIAKDFSNQEDENVTRGATRMMFETLATNLVVATCKEPLKVAFHESLRSSIQTHRTQDCNDQVLVEQLVQVLSQDNLAVCVNVVEKITQEYAIRESDLLFMEILKPISREPKLPTNFLPTLINNWNTRNNNQHALVVYKSIFGNSRTTPQRVQLHSPSSVSQHSIQSQQFPVNQMNQQFQGQVMMGQPPISSPANQMPTSSLQQSSPNGLHTVLTLFEECLSELREPLREISMFPPPLYNTGLEPGKTEHIFSTQSLHVLYSLPHDHEVFSCIIKCLNVVETSGCREVASMAIAKCLLMFLCEGLGSNAGLNVEVLLCILDGLNSINPAVKQMLGNMLYSLPLDQNNNLFNIIVVTGLLRYKLLEWSELTHYLILAMERGKNVYAIEMSIVATAIALIDQKSAPPTVGAPLVREISSLSCGLEPCKTYPGVLIKDAWSKLLKDIVDVQNEPKPTILVLTTILKQNLNTLFGIHHFKTNPSTQVQVGTEYNDQRSDDQIDGFGGARRVPIPSPVNDSHRFVFGALFGKWVECSKNVEGDSLLLSWRQFFQKFNLQSLFKMEGGTDSFFSSCLYTIIHFEKTSKLFNMANKDPNNQKVNGLTTMPNMRPQASTNTSSMMTSLNASNDPSTKSESMSDESNTNSSASSSASSSSAQGLSAPPITLFDCLEGLCKMIDVMLRLVGGVGDIPPCSALQKLLSSLSSIIVHQGHYLSSYNIWLSLMVYFDRYEEPNYVYAKLTFLYALEYINPTRVPGFSFFFMRLLVHPALINGSLRSSKCWRILSRIFNLLSIYTADINNYPNTNKESNENKDLMVKEDSLESEKDTVRDIDNYVEYFTSVYFNCVEHVSNLCPEFVSINYLNFFGTFAIERLASSVGNKGPSVLKGFLGVKGVDVIPEMKVAPKVSNSWSNHISRNRLSLLVTKVLTKLSKFGLSSLVSCQDLETICLILTEQVNNTPAQSVMTFNSLTLEIVTTHPNVSQDLHDTNARLFLFLWLIKALPIKAKYQLVCSIVRHLRDPNAHTFFFSCLIITMFDECKNDLDTKHVILRVLLESFIAPGKCPWGVSLVVLELFTNPRFQQIPNYSPQTNALIESITHTINNIAT</sequence>
<dbReference type="PANTHER" id="PTHR13162">
    <property type="entry name" value="CCR4-NOT TRANSCRIPTION COMPLEX"/>
    <property type="match status" value="1"/>
</dbReference>
<dbReference type="Pfam" id="PF16417">
    <property type="entry name" value="CNOT1_TTP_bind"/>
    <property type="match status" value="1"/>
</dbReference>
<feature type="region of interest" description="Disordered" evidence="6">
    <location>
        <begin position="1250"/>
        <end position="1318"/>
    </location>
</feature>
<feature type="compositionally biased region" description="Low complexity" evidence="6">
    <location>
        <begin position="479"/>
        <end position="495"/>
    </location>
</feature>
<dbReference type="GO" id="GO:0060090">
    <property type="term" value="F:molecular adaptor activity"/>
    <property type="evidence" value="ECO:0007669"/>
    <property type="project" value="TreeGrafter"/>
</dbReference>
<evidence type="ECO:0000256" key="6">
    <source>
        <dbReference type="SAM" id="MobiDB-lite"/>
    </source>
</evidence>
<feature type="compositionally biased region" description="Low complexity" evidence="6">
    <location>
        <begin position="1298"/>
        <end position="1314"/>
    </location>
</feature>
<keyword evidence="2" id="KW-0678">Repressor</keyword>
<feature type="domain" description="CCR4-NOT transcription complex subunit 1 TTP binding" evidence="10">
    <location>
        <begin position="30"/>
        <end position="180"/>
    </location>
</feature>
<evidence type="ECO:0000256" key="2">
    <source>
        <dbReference type="ARBA" id="ARBA00022491"/>
    </source>
</evidence>
<evidence type="ECO:0008006" key="13">
    <source>
        <dbReference type="Google" id="ProtNLM"/>
    </source>
</evidence>
<evidence type="ECO:0000259" key="8">
    <source>
        <dbReference type="Pfam" id="PF12842"/>
    </source>
</evidence>
<dbReference type="Gene3D" id="1.25.40.840">
    <property type="entry name" value="CCR4-NOT transcription complex subunit 1 TTP binding domain"/>
    <property type="match status" value="1"/>
</dbReference>
<dbReference type="OrthoDB" id="1933107at2759"/>
<dbReference type="Pfam" id="PF12842">
    <property type="entry name" value="DUF3819"/>
    <property type="match status" value="1"/>
</dbReference>
<name>Q4UIQ6_THEAN</name>
<dbReference type="STRING" id="5874.Q4UIQ6"/>
<comment type="subcellular location">
    <subcellularLocation>
        <location evidence="1">Nucleus</location>
    </subcellularLocation>
</comment>
<organism evidence="11 12">
    <name type="scientific">Theileria annulata</name>
    <dbReference type="NCBI Taxonomy" id="5874"/>
    <lineage>
        <taxon>Eukaryota</taxon>
        <taxon>Sar</taxon>
        <taxon>Alveolata</taxon>
        <taxon>Apicomplexa</taxon>
        <taxon>Aconoidasida</taxon>
        <taxon>Piroplasmida</taxon>
        <taxon>Theileriidae</taxon>
        <taxon>Theileria</taxon>
    </lineage>
</organism>
<dbReference type="Pfam" id="PF16415">
    <property type="entry name" value="CNOT1_CAF1_bind"/>
    <property type="match status" value="1"/>
</dbReference>
<feature type="domain" description="CCR4-NOT transcription complex subunit 1" evidence="8">
    <location>
        <begin position="628"/>
        <end position="764"/>
    </location>
</feature>
<dbReference type="InterPro" id="IPR024557">
    <property type="entry name" value="CNOT1_dom_4"/>
</dbReference>
<dbReference type="GeneID" id="3864309"/>
<dbReference type="PANTHER" id="PTHR13162:SF8">
    <property type="entry name" value="CCR4-NOT TRANSCRIPTION COMPLEX SUBUNIT 1"/>
    <property type="match status" value="1"/>
</dbReference>
<dbReference type="InterPro" id="IPR007196">
    <property type="entry name" value="CCR4-Not_Not1_C"/>
</dbReference>
<dbReference type="KEGG" id="tan:TA17090"/>
<feature type="compositionally biased region" description="Polar residues" evidence="6">
    <location>
        <begin position="1253"/>
        <end position="1266"/>
    </location>
</feature>
<dbReference type="RefSeq" id="XP_953711.1">
    <property type="nucleotide sequence ID" value="XM_948618.1"/>
</dbReference>
<keyword evidence="5" id="KW-0539">Nucleus</keyword>
<dbReference type="Gene3D" id="1.25.40.790">
    <property type="match status" value="1"/>
</dbReference>
<dbReference type="GO" id="GO:0017148">
    <property type="term" value="P:negative regulation of translation"/>
    <property type="evidence" value="ECO:0007669"/>
    <property type="project" value="InterPro"/>
</dbReference>
<dbReference type="InterPro" id="IPR038535">
    <property type="entry name" value="CNOT1_TTP_bind_sf"/>
</dbReference>
<evidence type="ECO:0000259" key="10">
    <source>
        <dbReference type="Pfam" id="PF16417"/>
    </source>
</evidence>
<dbReference type="GO" id="GO:0005634">
    <property type="term" value="C:nucleus"/>
    <property type="evidence" value="ECO:0007669"/>
    <property type="project" value="UniProtKB-SubCell"/>
</dbReference>
<reference evidence="11 12" key="1">
    <citation type="journal article" date="2005" name="Science">
        <title>Genome of the host-cell transforming parasite Theileria annulata compared with T. parva.</title>
        <authorList>
            <person name="Pain A."/>
            <person name="Renauld H."/>
            <person name="Berriman M."/>
            <person name="Murphy L."/>
            <person name="Yeats C.A."/>
            <person name="Weir W."/>
            <person name="Kerhornou A."/>
            <person name="Aslett M."/>
            <person name="Bishop R."/>
            <person name="Bouchier C."/>
            <person name="Cochet M."/>
            <person name="Coulson R.M.R."/>
            <person name="Cronin A."/>
            <person name="de Villiers E.P."/>
            <person name="Fraser A."/>
            <person name="Fosker N."/>
            <person name="Gardner M."/>
            <person name="Goble A."/>
            <person name="Griffiths-Jones S."/>
            <person name="Harris D.E."/>
            <person name="Katzer F."/>
            <person name="Larke N."/>
            <person name="Lord A."/>
            <person name="Maser P."/>
            <person name="McKellar S."/>
            <person name="Mooney P."/>
            <person name="Morton F."/>
            <person name="Nene V."/>
            <person name="O'Neil S."/>
            <person name="Price C."/>
            <person name="Quail M.A."/>
            <person name="Rabbinowitsch E."/>
            <person name="Rawlings N.D."/>
            <person name="Rutter S."/>
            <person name="Saunders D."/>
            <person name="Seeger K."/>
            <person name="Shah T."/>
            <person name="Squares R."/>
            <person name="Squares S."/>
            <person name="Tivey A."/>
            <person name="Walker A.R."/>
            <person name="Woodward J."/>
            <person name="Dobbelaere D.A.E."/>
            <person name="Langsley G."/>
            <person name="Rajandream M.A."/>
            <person name="McKeever D."/>
            <person name="Shiels B."/>
            <person name="Tait A."/>
            <person name="Barrell B.G."/>
            <person name="Hall N."/>
        </authorList>
    </citation>
    <scope>NUCLEOTIDE SEQUENCE [LARGE SCALE GENOMIC DNA]</scope>
    <source>
        <strain evidence="12">Ankara</strain>
    </source>
</reference>
<feature type="domain" description="CCR4-NOT transcription complex subunit 1 CAF1-binding" evidence="9">
    <location>
        <begin position="247"/>
        <end position="464"/>
    </location>
</feature>
<evidence type="ECO:0000313" key="12">
    <source>
        <dbReference type="Proteomes" id="UP000001950"/>
    </source>
</evidence>
<dbReference type="InterPro" id="IPR032193">
    <property type="entry name" value="CNOT1_TTP_bind"/>
</dbReference>
<dbReference type="eggNOG" id="KOG1831">
    <property type="taxonomic scope" value="Eukaryota"/>
</dbReference>
<evidence type="ECO:0000259" key="9">
    <source>
        <dbReference type="Pfam" id="PF16415"/>
    </source>
</evidence>
<keyword evidence="3" id="KW-0805">Transcription regulation</keyword>
<dbReference type="InterPro" id="IPR040398">
    <property type="entry name" value="Not1"/>
</dbReference>
<dbReference type="OMA" id="IESITHT"/>
<gene>
    <name evidence="11" type="ORF">TA17090</name>
</gene>
<protein>
    <recommendedName>
        <fullName evidence="13">CCR4-NOT transcription complex subunit 1</fullName>
    </recommendedName>
</protein>
<keyword evidence="4" id="KW-0804">Transcription</keyword>
<evidence type="ECO:0000256" key="3">
    <source>
        <dbReference type="ARBA" id="ARBA00023015"/>
    </source>
</evidence>
<evidence type="ECO:0000256" key="5">
    <source>
        <dbReference type="ARBA" id="ARBA00023242"/>
    </source>
</evidence>
<dbReference type="Gene3D" id="1.25.40.180">
    <property type="match status" value="1"/>
</dbReference>
<dbReference type="InterPro" id="IPR032191">
    <property type="entry name" value="CNOT1_CAF1_bind"/>
</dbReference>
<dbReference type="GO" id="GO:0000288">
    <property type="term" value="P:nuclear-transcribed mRNA catabolic process, deadenylation-dependent decay"/>
    <property type="evidence" value="ECO:0007669"/>
    <property type="project" value="TreeGrafter"/>
</dbReference>
<evidence type="ECO:0000256" key="1">
    <source>
        <dbReference type="ARBA" id="ARBA00004123"/>
    </source>
</evidence>
<dbReference type="Gene3D" id="1.25.40.800">
    <property type="match status" value="1"/>
</dbReference>
<feature type="domain" description="CCR4-Not complex component Not1 C-terminal" evidence="7">
    <location>
        <begin position="1551"/>
        <end position="1739"/>
    </location>
</feature>
<proteinExistence type="predicted"/>
<evidence type="ECO:0000256" key="4">
    <source>
        <dbReference type="ARBA" id="ARBA00023163"/>
    </source>
</evidence>
<dbReference type="Pfam" id="PF04054">
    <property type="entry name" value="Not1"/>
    <property type="match status" value="1"/>
</dbReference>
<feature type="region of interest" description="Disordered" evidence="6">
    <location>
        <begin position="459"/>
        <end position="503"/>
    </location>
</feature>
<evidence type="ECO:0000313" key="11">
    <source>
        <dbReference type="EMBL" id="CAI73033.1"/>
    </source>
</evidence>
<dbReference type="InParanoid" id="Q4UIQ6"/>
<dbReference type="EMBL" id="CR940347">
    <property type="protein sequence ID" value="CAI73033.1"/>
    <property type="molecule type" value="Genomic_DNA"/>
</dbReference>
<feature type="compositionally biased region" description="Polar residues" evidence="6">
    <location>
        <begin position="561"/>
        <end position="577"/>
    </location>
</feature>
<feature type="compositionally biased region" description="Low complexity" evidence="6">
    <location>
        <begin position="1272"/>
        <end position="1287"/>
    </location>
</feature>
<dbReference type="GO" id="GO:0030015">
    <property type="term" value="C:CCR4-NOT core complex"/>
    <property type="evidence" value="ECO:0007669"/>
    <property type="project" value="InterPro"/>
</dbReference>
<keyword evidence="12" id="KW-1185">Reference proteome</keyword>
<accession>Q4UIQ6</accession>
<feature type="region of interest" description="Disordered" evidence="6">
    <location>
        <begin position="557"/>
        <end position="582"/>
    </location>
</feature>
<dbReference type="VEuPathDB" id="PiroplasmaDB:TA17090"/>
<evidence type="ECO:0000259" key="7">
    <source>
        <dbReference type="Pfam" id="PF04054"/>
    </source>
</evidence>
<dbReference type="FunCoup" id="Q4UIQ6">
    <property type="interactions" value="458"/>
</dbReference>
<dbReference type="GO" id="GO:0000932">
    <property type="term" value="C:P-body"/>
    <property type="evidence" value="ECO:0007669"/>
    <property type="project" value="TreeGrafter"/>
</dbReference>
<dbReference type="Proteomes" id="UP000001950">
    <property type="component" value="Chromosome 1"/>
</dbReference>